<dbReference type="Proteomes" id="UP000636800">
    <property type="component" value="Chromosome 2"/>
</dbReference>
<reference evidence="1 2" key="1">
    <citation type="journal article" date="2020" name="Nat. Food">
        <title>A phased Vanilla planifolia genome enables genetic improvement of flavour and production.</title>
        <authorList>
            <person name="Hasing T."/>
            <person name="Tang H."/>
            <person name="Brym M."/>
            <person name="Khazi F."/>
            <person name="Huang T."/>
            <person name="Chambers A.H."/>
        </authorList>
    </citation>
    <scope>NUCLEOTIDE SEQUENCE [LARGE SCALE GENOMIC DNA]</scope>
    <source>
        <tissue evidence="1">Leaf</tissue>
    </source>
</reference>
<keyword evidence="2" id="KW-1185">Reference proteome</keyword>
<evidence type="ECO:0000313" key="1">
    <source>
        <dbReference type="EMBL" id="KAG0493097.1"/>
    </source>
</evidence>
<dbReference type="EMBL" id="JADCNL010000002">
    <property type="protein sequence ID" value="KAG0493097.1"/>
    <property type="molecule type" value="Genomic_DNA"/>
</dbReference>
<dbReference type="OrthoDB" id="277011at2759"/>
<gene>
    <name evidence="1" type="ORF">HPP92_006495</name>
</gene>
<protein>
    <submittedName>
        <fullName evidence="1">Uncharacterized protein</fullName>
    </submittedName>
</protein>
<accession>A0A835RWM6</accession>
<organism evidence="1 2">
    <name type="scientific">Vanilla planifolia</name>
    <name type="common">Vanilla</name>
    <dbReference type="NCBI Taxonomy" id="51239"/>
    <lineage>
        <taxon>Eukaryota</taxon>
        <taxon>Viridiplantae</taxon>
        <taxon>Streptophyta</taxon>
        <taxon>Embryophyta</taxon>
        <taxon>Tracheophyta</taxon>
        <taxon>Spermatophyta</taxon>
        <taxon>Magnoliopsida</taxon>
        <taxon>Liliopsida</taxon>
        <taxon>Asparagales</taxon>
        <taxon>Orchidaceae</taxon>
        <taxon>Vanilloideae</taxon>
        <taxon>Vanilleae</taxon>
        <taxon>Vanilla</taxon>
    </lineage>
</organism>
<comment type="caution">
    <text evidence="1">The sequence shown here is derived from an EMBL/GenBank/DDBJ whole genome shotgun (WGS) entry which is preliminary data.</text>
</comment>
<proteinExistence type="predicted"/>
<sequence>MTADITSIKEVFEITIGEKEEVIVKKEILETELDVMSSKLNIALVDTELLKEELVRTERCEEAEARAKQLENLFLENGDRIPIHVSIGHLPLHARNKSRSSLGIVVAERVLVVWKSTEHGEVRQDSGMLWLDSLMEATNGNSARDKAASIVEHLLEAESKIKTLRKVAQKMILNQEEMRPFGGTKGQDGMDNVMFPLQPYPSVALLDHFLSLTMHTRNQNKPPLTPRYNVSQSLSNFLQERMNDMRNYIKRLKSCVSWYIGMEDCYLARQNKLNSLLELEKRELLKLEKEAEGRAASKNLHYGLMEDLEKAIQEINHLNSQMDYRLFLSTHKYENDIRTNTKPREARSPLLYQVYGSPRSGTDLSLQGTYNQLLERQVVLTINGHIKVDYGLEGHNRGVGWSSRGKHQSSRAFN</sequence>
<dbReference type="AlphaFoldDB" id="A0A835RWM6"/>
<name>A0A835RWM6_VANPL</name>
<evidence type="ECO:0000313" key="2">
    <source>
        <dbReference type="Proteomes" id="UP000636800"/>
    </source>
</evidence>